<keyword evidence="3" id="KW-1185">Reference proteome</keyword>
<evidence type="ECO:0000256" key="1">
    <source>
        <dbReference type="SAM" id="MobiDB-lite"/>
    </source>
</evidence>
<feature type="region of interest" description="Disordered" evidence="1">
    <location>
        <begin position="450"/>
        <end position="559"/>
    </location>
</feature>
<feature type="region of interest" description="Disordered" evidence="1">
    <location>
        <begin position="368"/>
        <end position="393"/>
    </location>
</feature>
<gene>
    <name evidence="2" type="ORF">BT96DRAFT_1019458</name>
</gene>
<dbReference type="EMBL" id="ML769468">
    <property type="protein sequence ID" value="KAE9399563.1"/>
    <property type="molecule type" value="Genomic_DNA"/>
</dbReference>
<dbReference type="Proteomes" id="UP000799118">
    <property type="component" value="Unassembled WGS sequence"/>
</dbReference>
<proteinExistence type="predicted"/>
<name>A0A6A4HNH8_9AGAR</name>
<accession>A0A6A4HNH8</accession>
<evidence type="ECO:0000313" key="3">
    <source>
        <dbReference type="Proteomes" id="UP000799118"/>
    </source>
</evidence>
<feature type="region of interest" description="Disordered" evidence="1">
    <location>
        <begin position="72"/>
        <end position="98"/>
    </location>
</feature>
<protein>
    <submittedName>
        <fullName evidence="2">Uncharacterized protein</fullName>
    </submittedName>
</protein>
<feature type="compositionally biased region" description="Basic and acidic residues" evidence="1">
    <location>
        <begin position="376"/>
        <end position="387"/>
    </location>
</feature>
<evidence type="ECO:0000313" key="2">
    <source>
        <dbReference type="EMBL" id="KAE9399563.1"/>
    </source>
</evidence>
<feature type="compositionally biased region" description="Basic and acidic residues" evidence="1">
    <location>
        <begin position="521"/>
        <end position="534"/>
    </location>
</feature>
<dbReference type="OrthoDB" id="3168838at2759"/>
<sequence>MGFLSRIISSLGSKKSRRKRAEIARNNGWVDEVGAQTDQPVNSDEANEIAANLLLRSSSARYAVVAETDYTSLPPLPHPINSALSTPSESTTSLPSVSRRGTYVVKVYPRQKHTSTDLLEVDNEPQTPQPRRRAQTVGDDSTHLQGLRRDPSVASLLDLYDEHGHLPSKAFSNTPPREGRAQTQRTGSTLRELLGDPSHRHNASSLEGDISWAERFLGEANSAASSVSSLALQTPDTSDSLFSNSHLSSNAHHESTFLTSDNDLSSSFLDNPIISSMEVELSEITESSQVIDSPYVTEDPQLNQDPKTPRRASEVFGFLTEKRKSRAPEDTLDRSLPGPPSAFSLPSEGPALSRFSLDTLCDSHNTVAISPSSDTRSCESRENHPDSIFDDSFASYDIPQQQPASWTDLHLNHADWAITSDDNPTVEDAQVARKVKVILTAPTKVIVTAPTPLADTTDRPTATRIPRGPRSLHRPRSRSLTKDQRPGLIERSNSSDRSDPFAPVPSRPMKLQRRSSTSLNDHADIHVHISRPLEKQSSGSSSKSRRLGSTRSLMSGLFDKENTNTLSSLSATAELPMTPIRSNSSSSRSLLRSAITPASFRPPEGMTPSPASSSELSPVGKMMMLDVRRQRSKTRESQKGGGGGRRHGSERVI</sequence>
<organism evidence="2 3">
    <name type="scientific">Gymnopus androsaceus JB14</name>
    <dbReference type="NCBI Taxonomy" id="1447944"/>
    <lineage>
        <taxon>Eukaryota</taxon>
        <taxon>Fungi</taxon>
        <taxon>Dikarya</taxon>
        <taxon>Basidiomycota</taxon>
        <taxon>Agaricomycotina</taxon>
        <taxon>Agaricomycetes</taxon>
        <taxon>Agaricomycetidae</taxon>
        <taxon>Agaricales</taxon>
        <taxon>Marasmiineae</taxon>
        <taxon>Omphalotaceae</taxon>
        <taxon>Gymnopus</taxon>
    </lineage>
</organism>
<feature type="compositionally biased region" description="Basic and acidic residues" evidence="1">
    <location>
        <begin position="320"/>
        <end position="333"/>
    </location>
</feature>
<feature type="region of interest" description="Disordered" evidence="1">
    <location>
        <begin position="114"/>
        <end position="150"/>
    </location>
</feature>
<feature type="region of interest" description="Disordered" evidence="1">
    <location>
        <begin position="288"/>
        <end position="348"/>
    </location>
</feature>
<feature type="region of interest" description="Disordered" evidence="1">
    <location>
        <begin position="166"/>
        <end position="186"/>
    </location>
</feature>
<feature type="compositionally biased region" description="Basic residues" evidence="1">
    <location>
        <begin position="470"/>
        <end position="479"/>
    </location>
</feature>
<dbReference type="AlphaFoldDB" id="A0A6A4HNH8"/>
<feature type="compositionally biased region" description="Basic and acidic residues" evidence="1">
    <location>
        <begin position="626"/>
        <end position="638"/>
    </location>
</feature>
<feature type="compositionally biased region" description="Polar residues" evidence="1">
    <location>
        <begin position="170"/>
        <end position="186"/>
    </location>
</feature>
<feature type="compositionally biased region" description="Low complexity" evidence="1">
    <location>
        <begin position="581"/>
        <end position="593"/>
    </location>
</feature>
<feature type="region of interest" description="Disordered" evidence="1">
    <location>
        <begin position="578"/>
        <end position="653"/>
    </location>
</feature>
<reference evidence="2" key="1">
    <citation type="journal article" date="2019" name="Environ. Microbiol.">
        <title>Fungal ecological strategies reflected in gene transcription - a case study of two litter decomposers.</title>
        <authorList>
            <person name="Barbi F."/>
            <person name="Kohler A."/>
            <person name="Barry K."/>
            <person name="Baskaran P."/>
            <person name="Daum C."/>
            <person name="Fauchery L."/>
            <person name="Ihrmark K."/>
            <person name="Kuo A."/>
            <person name="LaButti K."/>
            <person name="Lipzen A."/>
            <person name="Morin E."/>
            <person name="Grigoriev I.V."/>
            <person name="Henrissat B."/>
            <person name="Lindahl B."/>
            <person name="Martin F."/>
        </authorList>
    </citation>
    <scope>NUCLEOTIDE SEQUENCE</scope>
    <source>
        <strain evidence="2">JB14</strain>
    </source>
</reference>
<feature type="compositionally biased region" description="Low complexity" evidence="1">
    <location>
        <begin position="82"/>
        <end position="98"/>
    </location>
</feature>